<evidence type="ECO:0000313" key="3">
    <source>
        <dbReference type="Proteomes" id="UP000268350"/>
    </source>
</evidence>
<name>A0A3B0J8X8_DROGU</name>
<dbReference type="Proteomes" id="UP000268350">
    <property type="component" value="Unassembled WGS sequence"/>
</dbReference>
<keyword evidence="3" id="KW-1185">Reference proteome</keyword>
<feature type="region of interest" description="Disordered" evidence="1">
    <location>
        <begin position="1"/>
        <end position="32"/>
    </location>
</feature>
<accession>A0A3B0J8X8</accession>
<feature type="compositionally biased region" description="Basic and acidic residues" evidence="1">
    <location>
        <begin position="11"/>
        <end position="32"/>
    </location>
</feature>
<protein>
    <submittedName>
        <fullName evidence="2">Uncharacterized protein</fullName>
    </submittedName>
</protein>
<sequence length="100" mass="11368">MKRQPHVKVNNYDHKHGEWKLPEGTKYPDESSREITKALENAERRIFDNVKEEIEAKGAVGCDQENYETNKFDHLSAAKPSNDSADPVEAEDAKNPDDAE</sequence>
<dbReference type="EMBL" id="OUUW01000003">
    <property type="protein sequence ID" value="SPP78345.1"/>
    <property type="molecule type" value="Genomic_DNA"/>
</dbReference>
<feature type="region of interest" description="Disordered" evidence="1">
    <location>
        <begin position="71"/>
        <end position="100"/>
    </location>
</feature>
<dbReference type="AlphaFoldDB" id="A0A3B0J8X8"/>
<proteinExistence type="predicted"/>
<evidence type="ECO:0000313" key="2">
    <source>
        <dbReference type="EMBL" id="SPP78345.1"/>
    </source>
</evidence>
<feature type="compositionally biased region" description="Basic and acidic residues" evidence="1">
    <location>
        <begin position="91"/>
        <end position="100"/>
    </location>
</feature>
<evidence type="ECO:0000256" key="1">
    <source>
        <dbReference type="SAM" id="MobiDB-lite"/>
    </source>
</evidence>
<reference evidence="3" key="1">
    <citation type="submission" date="2018-01" db="EMBL/GenBank/DDBJ databases">
        <authorList>
            <person name="Alioto T."/>
            <person name="Alioto T."/>
        </authorList>
    </citation>
    <scope>NUCLEOTIDE SEQUENCE [LARGE SCALE GENOMIC DNA]</scope>
</reference>
<organism evidence="2 3">
    <name type="scientific">Drosophila guanche</name>
    <name type="common">Fruit fly</name>
    <dbReference type="NCBI Taxonomy" id="7266"/>
    <lineage>
        <taxon>Eukaryota</taxon>
        <taxon>Metazoa</taxon>
        <taxon>Ecdysozoa</taxon>
        <taxon>Arthropoda</taxon>
        <taxon>Hexapoda</taxon>
        <taxon>Insecta</taxon>
        <taxon>Pterygota</taxon>
        <taxon>Neoptera</taxon>
        <taxon>Endopterygota</taxon>
        <taxon>Diptera</taxon>
        <taxon>Brachycera</taxon>
        <taxon>Muscomorpha</taxon>
        <taxon>Ephydroidea</taxon>
        <taxon>Drosophilidae</taxon>
        <taxon>Drosophila</taxon>
        <taxon>Sophophora</taxon>
    </lineage>
</organism>
<gene>
    <name evidence="2" type="ORF">DGUA_6G010972</name>
</gene>